<dbReference type="AlphaFoldDB" id="A0A7J0GQW8"/>
<feature type="region of interest" description="Disordered" evidence="1">
    <location>
        <begin position="1"/>
        <end position="21"/>
    </location>
</feature>
<proteinExistence type="predicted"/>
<evidence type="ECO:0000256" key="1">
    <source>
        <dbReference type="SAM" id="MobiDB-lite"/>
    </source>
</evidence>
<sequence length="73" mass="8414">MLRDHHQEPSTSDPPFNLQSPHRVHLNLRSLTVPSASTIDRGNPHASRLRFRETVVVSDTTEHPPTHNLFQHY</sequence>
<dbReference type="EMBL" id="BJWL01000023">
    <property type="protein sequence ID" value="GFZ13158.1"/>
    <property type="molecule type" value="Genomic_DNA"/>
</dbReference>
<name>A0A7J0GQW8_9ERIC</name>
<comment type="caution">
    <text evidence="2">The sequence shown here is derived from an EMBL/GenBank/DDBJ whole genome shotgun (WGS) entry which is preliminary data.</text>
</comment>
<evidence type="ECO:0000313" key="2">
    <source>
        <dbReference type="EMBL" id="GFZ13158.1"/>
    </source>
</evidence>
<dbReference type="Proteomes" id="UP000585474">
    <property type="component" value="Unassembled WGS sequence"/>
</dbReference>
<keyword evidence="3" id="KW-1185">Reference proteome</keyword>
<feature type="compositionally biased region" description="Polar residues" evidence="1">
    <location>
        <begin position="9"/>
        <end position="20"/>
    </location>
</feature>
<gene>
    <name evidence="2" type="ORF">Acr_23g0015430</name>
</gene>
<protein>
    <submittedName>
        <fullName evidence="2">Uncharacterized protein</fullName>
    </submittedName>
</protein>
<reference evidence="2 3" key="1">
    <citation type="submission" date="2019-07" db="EMBL/GenBank/DDBJ databases">
        <title>De Novo Assembly of kiwifruit Actinidia rufa.</title>
        <authorList>
            <person name="Sugita-Konishi S."/>
            <person name="Sato K."/>
            <person name="Mori E."/>
            <person name="Abe Y."/>
            <person name="Kisaki G."/>
            <person name="Hamano K."/>
            <person name="Suezawa K."/>
            <person name="Otani M."/>
            <person name="Fukuda T."/>
            <person name="Manabe T."/>
            <person name="Gomi K."/>
            <person name="Tabuchi M."/>
            <person name="Akimitsu K."/>
            <person name="Kataoka I."/>
        </authorList>
    </citation>
    <scope>NUCLEOTIDE SEQUENCE [LARGE SCALE GENOMIC DNA]</scope>
    <source>
        <strain evidence="3">cv. Fuchu</strain>
    </source>
</reference>
<accession>A0A7J0GQW8</accession>
<evidence type="ECO:0000313" key="3">
    <source>
        <dbReference type="Proteomes" id="UP000585474"/>
    </source>
</evidence>
<organism evidence="2 3">
    <name type="scientific">Actinidia rufa</name>
    <dbReference type="NCBI Taxonomy" id="165716"/>
    <lineage>
        <taxon>Eukaryota</taxon>
        <taxon>Viridiplantae</taxon>
        <taxon>Streptophyta</taxon>
        <taxon>Embryophyta</taxon>
        <taxon>Tracheophyta</taxon>
        <taxon>Spermatophyta</taxon>
        <taxon>Magnoliopsida</taxon>
        <taxon>eudicotyledons</taxon>
        <taxon>Gunneridae</taxon>
        <taxon>Pentapetalae</taxon>
        <taxon>asterids</taxon>
        <taxon>Ericales</taxon>
        <taxon>Actinidiaceae</taxon>
        <taxon>Actinidia</taxon>
    </lineage>
</organism>